<dbReference type="InterPro" id="IPR032675">
    <property type="entry name" value="LRR_dom_sf"/>
</dbReference>
<feature type="domain" description="DUF6534" evidence="3">
    <location>
        <begin position="182"/>
        <end position="260"/>
    </location>
</feature>
<dbReference type="Gene3D" id="3.80.10.10">
    <property type="entry name" value="Ribonuclease Inhibitor"/>
    <property type="match status" value="1"/>
</dbReference>
<dbReference type="EMBL" id="KN833030">
    <property type="protein sequence ID" value="KIM76873.1"/>
    <property type="molecule type" value="Genomic_DNA"/>
</dbReference>
<sequence length="763" mass="86004">MSANVNATVGALFLGHLAAAIFYGINLVQTSGYFQLFGNDLWTLKFTVFILWMLDTFHMAMISHVVYTYVVSDFGNIEALRLTLWSVWVQAIVSTIITTIVRLIYVMRIWRLSNRNVYLVTAIALSALFSFGKRKSYWTSVGLMTEQIAACGIVVTVKNFQVNSYNAISGNSYLLYLGLGSAIVTDVIITSSLCVLLFSNRTHIKRINSLLNTLMLYTIYTGMLTGVYAIVLTVIYALYRKDTISPQNSLFMAFYFPSCKTLSSRVDVLKDDIARLENEFDHMAAVEDYLVMQLETLRSSMKKHQSRINRLRSDCAPIASIPNEILAAIFEAGPSAYEDREEFAMCISHVSRLWRNIALAIPSLWTSIRVNCECVGDGQLRMLELFIARSHGKPLDITIDLVRDDDADSWDELLLCEQTDIVFPLVSRWRSLRVSGTFREEVFNVLSPLRHLYAPLLEAFEVKVESSAVEPDEFDEPLLLFQRGAPRLTHVEIHEISITACEPPLSSLTSLNLHHPPNTYDVDRYRDMLVASIHLTDLQLVGDVVDTGQLYTIATSPTSSIKVPTLRSLTISPSWSAGSFTIYSLLASLETPALESLTMRCCPWKNHISEFQEVFRNYGPPRFPLLRSLTLQFADFDQPGAMWFPSMLPSITHISLMGCKSSARFLSLLLPWDEAGDKGSSNNSAASIKDDSDSVALPLLTDICLAPVDMPDLVVICSIISDRILRRTPITCVRFHFRDFNDIPQDRLEWLKERVQVKVCELN</sequence>
<feature type="transmembrane region" description="Helical" evidence="2">
    <location>
        <begin position="210"/>
        <end position="239"/>
    </location>
</feature>
<keyword evidence="2" id="KW-0472">Membrane</keyword>
<feature type="transmembrane region" description="Helical" evidence="2">
    <location>
        <begin position="46"/>
        <end position="70"/>
    </location>
</feature>
<proteinExistence type="predicted"/>
<dbReference type="STRING" id="765440.A0A0C3ASG3"/>
<dbReference type="SUPFAM" id="SSF52047">
    <property type="entry name" value="RNI-like"/>
    <property type="match status" value="1"/>
</dbReference>
<reference evidence="4 5" key="1">
    <citation type="submission" date="2014-04" db="EMBL/GenBank/DDBJ databases">
        <authorList>
            <consortium name="DOE Joint Genome Institute"/>
            <person name="Kuo A."/>
            <person name="Tarkka M."/>
            <person name="Buscot F."/>
            <person name="Kohler A."/>
            <person name="Nagy L.G."/>
            <person name="Floudas D."/>
            <person name="Copeland A."/>
            <person name="Barry K.W."/>
            <person name="Cichocki N."/>
            <person name="Veneault-Fourrey C."/>
            <person name="LaButti K."/>
            <person name="Lindquist E.A."/>
            <person name="Lipzen A."/>
            <person name="Lundell T."/>
            <person name="Morin E."/>
            <person name="Murat C."/>
            <person name="Sun H."/>
            <person name="Tunlid A."/>
            <person name="Henrissat B."/>
            <person name="Grigoriev I.V."/>
            <person name="Hibbett D.S."/>
            <person name="Martin F."/>
            <person name="Nordberg H.P."/>
            <person name="Cantor M.N."/>
            <person name="Hua S.X."/>
        </authorList>
    </citation>
    <scope>NUCLEOTIDE SEQUENCE [LARGE SCALE GENOMIC DNA]</scope>
    <source>
        <strain evidence="4 5">F 1598</strain>
    </source>
</reference>
<dbReference type="PANTHER" id="PTHR40465:SF1">
    <property type="entry name" value="DUF6534 DOMAIN-CONTAINING PROTEIN"/>
    <property type="match status" value="1"/>
</dbReference>
<feature type="transmembrane region" description="Helical" evidence="2">
    <location>
        <begin position="117"/>
        <end position="134"/>
    </location>
</feature>
<dbReference type="Pfam" id="PF20152">
    <property type="entry name" value="DUF6534"/>
    <property type="match status" value="1"/>
</dbReference>
<evidence type="ECO:0000313" key="5">
    <source>
        <dbReference type="Proteomes" id="UP000054166"/>
    </source>
</evidence>
<dbReference type="HOGENOM" id="CLU_365665_0_0_1"/>
<evidence type="ECO:0000313" key="4">
    <source>
        <dbReference type="EMBL" id="KIM76873.1"/>
    </source>
</evidence>
<feature type="transmembrane region" description="Helical" evidence="2">
    <location>
        <begin position="173"/>
        <end position="198"/>
    </location>
</feature>
<keyword evidence="1" id="KW-0175">Coiled coil</keyword>
<dbReference type="OrthoDB" id="3047947at2759"/>
<protein>
    <recommendedName>
        <fullName evidence="3">DUF6534 domain-containing protein</fullName>
    </recommendedName>
</protein>
<keyword evidence="2" id="KW-1133">Transmembrane helix</keyword>
<feature type="transmembrane region" description="Helical" evidence="2">
    <location>
        <begin position="82"/>
        <end position="105"/>
    </location>
</feature>
<evidence type="ECO:0000256" key="2">
    <source>
        <dbReference type="SAM" id="Phobius"/>
    </source>
</evidence>
<dbReference type="Gene3D" id="1.20.1280.50">
    <property type="match status" value="1"/>
</dbReference>
<evidence type="ECO:0000259" key="3">
    <source>
        <dbReference type="Pfam" id="PF20152"/>
    </source>
</evidence>
<feature type="transmembrane region" description="Helical" evidence="2">
    <location>
        <begin position="6"/>
        <end position="25"/>
    </location>
</feature>
<dbReference type="InParanoid" id="A0A0C3ASG3"/>
<organism evidence="4 5">
    <name type="scientific">Piloderma croceum (strain F 1598)</name>
    <dbReference type="NCBI Taxonomy" id="765440"/>
    <lineage>
        <taxon>Eukaryota</taxon>
        <taxon>Fungi</taxon>
        <taxon>Dikarya</taxon>
        <taxon>Basidiomycota</taxon>
        <taxon>Agaricomycotina</taxon>
        <taxon>Agaricomycetes</taxon>
        <taxon>Agaricomycetidae</taxon>
        <taxon>Atheliales</taxon>
        <taxon>Atheliaceae</taxon>
        <taxon>Piloderma</taxon>
    </lineage>
</organism>
<keyword evidence="2" id="KW-0812">Transmembrane</keyword>
<dbReference type="AlphaFoldDB" id="A0A0C3ASG3"/>
<gene>
    <name evidence="4" type="ORF">PILCRDRAFT_12418</name>
</gene>
<feature type="coiled-coil region" evidence="1">
    <location>
        <begin position="259"/>
        <end position="314"/>
    </location>
</feature>
<keyword evidence="5" id="KW-1185">Reference proteome</keyword>
<dbReference type="InterPro" id="IPR045339">
    <property type="entry name" value="DUF6534"/>
</dbReference>
<accession>A0A0C3ASG3</accession>
<dbReference type="Proteomes" id="UP000054166">
    <property type="component" value="Unassembled WGS sequence"/>
</dbReference>
<reference evidence="5" key="2">
    <citation type="submission" date="2015-01" db="EMBL/GenBank/DDBJ databases">
        <title>Evolutionary Origins and Diversification of the Mycorrhizal Mutualists.</title>
        <authorList>
            <consortium name="DOE Joint Genome Institute"/>
            <consortium name="Mycorrhizal Genomics Consortium"/>
            <person name="Kohler A."/>
            <person name="Kuo A."/>
            <person name="Nagy L.G."/>
            <person name="Floudas D."/>
            <person name="Copeland A."/>
            <person name="Barry K.W."/>
            <person name="Cichocki N."/>
            <person name="Veneault-Fourrey C."/>
            <person name="LaButti K."/>
            <person name="Lindquist E.A."/>
            <person name="Lipzen A."/>
            <person name="Lundell T."/>
            <person name="Morin E."/>
            <person name="Murat C."/>
            <person name="Riley R."/>
            <person name="Ohm R."/>
            <person name="Sun H."/>
            <person name="Tunlid A."/>
            <person name="Henrissat B."/>
            <person name="Grigoriev I.V."/>
            <person name="Hibbett D.S."/>
            <person name="Martin F."/>
        </authorList>
    </citation>
    <scope>NUCLEOTIDE SEQUENCE [LARGE SCALE GENOMIC DNA]</scope>
    <source>
        <strain evidence="5">F 1598</strain>
    </source>
</reference>
<evidence type="ECO:0000256" key="1">
    <source>
        <dbReference type="SAM" id="Coils"/>
    </source>
</evidence>
<name>A0A0C3ASG3_PILCF</name>
<dbReference type="PANTHER" id="PTHR40465">
    <property type="entry name" value="CHROMOSOME 1, WHOLE GENOME SHOTGUN SEQUENCE"/>
    <property type="match status" value="1"/>
</dbReference>